<comment type="caution">
    <text evidence="1">The sequence shown here is derived from an EMBL/GenBank/DDBJ whole genome shotgun (WGS) entry which is preliminary data.</text>
</comment>
<evidence type="ECO:0000313" key="1">
    <source>
        <dbReference type="EMBL" id="RNA27447.1"/>
    </source>
</evidence>
<keyword evidence="2" id="KW-1185">Reference proteome</keyword>
<organism evidence="1 2">
    <name type="scientific">Brachionus plicatilis</name>
    <name type="common">Marine rotifer</name>
    <name type="synonym">Brachionus muelleri</name>
    <dbReference type="NCBI Taxonomy" id="10195"/>
    <lineage>
        <taxon>Eukaryota</taxon>
        <taxon>Metazoa</taxon>
        <taxon>Spiralia</taxon>
        <taxon>Gnathifera</taxon>
        <taxon>Rotifera</taxon>
        <taxon>Eurotatoria</taxon>
        <taxon>Monogononta</taxon>
        <taxon>Pseudotrocha</taxon>
        <taxon>Ploima</taxon>
        <taxon>Brachionidae</taxon>
        <taxon>Brachionus</taxon>
    </lineage>
</organism>
<dbReference type="Proteomes" id="UP000276133">
    <property type="component" value="Unassembled WGS sequence"/>
</dbReference>
<accession>A0A3M7RVX3</accession>
<sequence length="60" mass="6747">MIVARNKTSKNQIGSREPGLALSNTDFNLQRKDTLSFPSFFVASNPILKERQSKSTLLCF</sequence>
<proteinExistence type="predicted"/>
<name>A0A3M7RVX3_BRAPC</name>
<dbReference type="EMBL" id="REGN01002542">
    <property type="protein sequence ID" value="RNA27447.1"/>
    <property type="molecule type" value="Genomic_DNA"/>
</dbReference>
<gene>
    <name evidence="1" type="ORF">BpHYR1_034199</name>
</gene>
<reference evidence="1 2" key="1">
    <citation type="journal article" date="2018" name="Sci. Rep.">
        <title>Genomic signatures of local adaptation to the degree of environmental predictability in rotifers.</title>
        <authorList>
            <person name="Franch-Gras L."/>
            <person name="Hahn C."/>
            <person name="Garcia-Roger E.M."/>
            <person name="Carmona M.J."/>
            <person name="Serra M."/>
            <person name="Gomez A."/>
        </authorList>
    </citation>
    <scope>NUCLEOTIDE SEQUENCE [LARGE SCALE GENOMIC DNA]</scope>
    <source>
        <strain evidence="1">HYR1</strain>
    </source>
</reference>
<protein>
    <submittedName>
        <fullName evidence="1">Uncharacterized protein</fullName>
    </submittedName>
</protein>
<evidence type="ECO:0000313" key="2">
    <source>
        <dbReference type="Proteomes" id="UP000276133"/>
    </source>
</evidence>
<dbReference type="AlphaFoldDB" id="A0A3M7RVX3"/>